<dbReference type="InterPro" id="IPR036105">
    <property type="entry name" value="DiNase_FeMo-co_biosyn_sf"/>
</dbReference>
<protein>
    <submittedName>
        <fullName evidence="1">NifB/NifX family molybdenum-iron cluster-binding protein</fullName>
    </submittedName>
</protein>
<gene>
    <name evidence="1" type="ORF">ACFQ5N_13190</name>
</gene>
<reference evidence="2" key="1">
    <citation type="journal article" date="2019" name="Int. J. Syst. Evol. Microbiol.">
        <title>The Global Catalogue of Microorganisms (GCM) 10K type strain sequencing project: providing services to taxonomists for standard genome sequencing and annotation.</title>
        <authorList>
            <consortium name="The Broad Institute Genomics Platform"/>
            <consortium name="The Broad Institute Genome Sequencing Center for Infectious Disease"/>
            <person name="Wu L."/>
            <person name="Ma J."/>
        </authorList>
    </citation>
    <scope>NUCLEOTIDE SEQUENCE [LARGE SCALE GENOMIC DNA]</scope>
    <source>
        <strain evidence="2">CCUG 62221</strain>
    </source>
</reference>
<proteinExistence type="predicted"/>
<evidence type="ECO:0000313" key="2">
    <source>
        <dbReference type="Proteomes" id="UP001597241"/>
    </source>
</evidence>
<name>A0ABW3WS95_9FLAO</name>
<dbReference type="SUPFAM" id="SSF53146">
    <property type="entry name" value="Nitrogenase accessory factor-like"/>
    <property type="match status" value="1"/>
</dbReference>
<dbReference type="Proteomes" id="UP001597241">
    <property type="component" value="Unassembled WGS sequence"/>
</dbReference>
<dbReference type="Gene3D" id="3.30.420.130">
    <property type="entry name" value="Dinitrogenase iron-molybdenum cofactor biosynthesis domain"/>
    <property type="match status" value="1"/>
</dbReference>
<organism evidence="1 2">
    <name type="scientific">Lutibacter holmesii</name>
    <dbReference type="NCBI Taxonomy" id="1137985"/>
    <lineage>
        <taxon>Bacteria</taxon>
        <taxon>Pseudomonadati</taxon>
        <taxon>Bacteroidota</taxon>
        <taxon>Flavobacteriia</taxon>
        <taxon>Flavobacteriales</taxon>
        <taxon>Flavobacteriaceae</taxon>
        <taxon>Lutibacter</taxon>
    </lineage>
</organism>
<evidence type="ECO:0000313" key="1">
    <source>
        <dbReference type="EMBL" id="MFD1294792.1"/>
    </source>
</evidence>
<sequence>MNVIIPVTDLNKDKSKLSKGFHNTDNVCVYNSINNSYEWLKTKEISNSEDNLSLALKRKGIYTVITSHMPYLALRLFKESGIIVYKSKSKNIEKNISLFLNSELEPFTPQIQFSNSSCSSSCSSASSCSTDCC</sequence>
<accession>A0ABW3WS95</accession>
<keyword evidence="2" id="KW-1185">Reference proteome</keyword>
<dbReference type="EMBL" id="JBHTMV010000009">
    <property type="protein sequence ID" value="MFD1294792.1"/>
    <property type="molecule type" value="Genomic_DNA"/>
</dbReference>
<dbReference type="RefSeq" id="WP_386810146.1">
    <property type="nucleotide sequence ID" value="NZ_JBHTMV010000009.1"/>
</dbReference>
<comment type="caution">
    <text evidence="1">The sequence shown here is derived from an EMBL/GenBank/DDBJ whole genome shotgun (WGS) entry which is preliminary data.</text>
</comment>